<feature type="compositionally biased region" description="Polar residues" evidence="1">
    <location>
        <begin position="1"/>
        <end position="14"/>
    </location>
</feature>
<dbReference type="EMBL" id="JH971418">
    <property type="protein sequence ID" value="EKM75151.1"/>
    <property type="molecule type" value="Genomic_DNA"/>
</dbReference>
<sequence>SYTLWKSCRPTQNHAHYIPPPGPCLSKSKESSSPSKSTTTTKTDTPSCAIVVVDTYPSKAHKRPRILYHIEKVGDAIRIEGSLKWRGRYRRKPRWLCGRFSWCDDSFFFFSSSECCL</sequence>
<protein>
    <submittedName>
        <fullName evidence="2">Uncharacterized protein</fullName>
    </submittedName>
</protein>
<gene>
    <name evidence="2" type="ORF">AGABI1DRAFT_116532</name>
</gene>
<evidence type="ECO:0000313" key="2">
    <source>
        <dbReference type="EMBL" id="EKM75151.1"/>
    </source>
</evidence>
<feature type="non-terminal residue" evidence="2">
    <location>
        <position position="117"/>
    </location>
</feature>
<dbReference type="RefSeq" id="XP_007334193.1">
    <property type="nucleotide sequence ID" value="XM_007334131.1"/>
</dbReference>
<dbReference type="Proteomes" id="UP000008493">
    <property type="component" value="Unassembled WGS sequence"/>
</dbReference>
<keyword evidence="3" id="KW-1185">Reference proteome</keyword>
<feature type="compositionally biased region" description="Low complexity" evidence="1">
    <location>
        <begin position="31"/>
        <end position="44"/>
    </location>
</feature>
<organism evidence="2 3">
    <name type="scientific">Agaricus bisporus var. burnettii (strain JB137-S8 / ATCC MYA-4627 / FGSC 10392)</name>
    <name type="common">White button mushroom</name>
    <dbReference type="NCBI Taxonomy" id="597362"/>
    <lineage>
        <taxon>Eukaryota</taxon>
        <taxon>Fungi</taxon>
        <taxon>Dikarya</taxon>
        <taxon>Basidiomycota</taxon>
        <taxon>Agaricomycotina</taxon>
        <taxon>Agaricomycetes</taxon>
        <taxon>Agaricomycetidae</taxon>
        <taxon>Agaricales</taxon>
        <taxon>Agaricineae</taxon>
        <taxon>Agaricaceae</taxon>
        <taxon>Agaricus</taxon>
    </lineage>
</organism>
<evidence type="ECO:0000256" key="1">
    <source>
        <dbReference type="SAM" id="MobiDB-lite"/>
    </source>
</evidence>
<evidence type="ECO:0000313" key="3">
    <source>
        <dbReference type="Proteomes" id="UP000008493"/>
    </source>
</evidence>
<dbReference type="InParanoid" id="K5WIR5"/>
<dbReference type="OMA" id="RILYHIE"/>
<feature type="region of interest" description="Disordered" evidence="1">
    <location>
        <begin position="1"/>
        <end position="44"/>
    </location>
</feature>
<dbReference type="HOGENOM" id="CLU_2151630_0_0_1"/>
<name>K5WIR5_AGABU</name>
<accession>K5WIR5</accession>
<proteinExistence type="predicted"/>
<feature type="non-terminal residue" evidence="2">
    <location>
        <position position="1"/>
    </location>
</feature>
<reference evidence="3" key="1">
    <citation type="journal article" date="2012" name="Proc. Natl. Acad. Sci. U.S.A.">
        <title>Genome sequence of the button mushroom Agaricus bisporus reveals mechanisms governing adaptation to a humic-rich ecological niche.</title>
        <authorList>
            <person name="Morin E."/>
            <person name="Kohler A."/>
            <person name="Baker A.R."/>
            <person name="Foulongne-Oriol M."/>
            <person name="Lombard V."/>
            <person name="Nagy L.G."/>
            <person name="Ohm R.A."/>
            <person name="Patyshakuliyeva A."/>
            <person name="Brun A."/>
            <person name="Aerts A.L."/>
            <person name="Bailey A.M."/>
            <person name="Billette C."/>
            <person name="Coutinho P.M."/>
            <person name="Deakin G."/>
            <person name="Doddapaneni H."/>
            <person name="Floudas D."/>
            <person name="Grimwood J."/>
            <person name="Hilden K."/>
            <person name="Kuees U."/>
            <person name="LaButti K.M."/>
            <person name="Lapidus A."/>
            <person name="Lindquist E.A."/>
            <person name="Lucas S.M."/>
            <person name="Murat C."/>
            <person name="Riley R.W."/>
            <person name="Salamov A.A."/>
            <person name="Schmutz J."/>
            <person name="Subramanian V."/>
            <person name="Woesten H.A.B."/>
            <person name="Xu J."/>
            <person name="Eastwood D.C."/>
            <person name="Foster G.D."/>
            <person name="Sonnenberg A.S."/>
            <person name="Cullen D."/>
            <person name="de Vries R.P."/>
            <person name="Lundell T."/>
            <person name="Hibbett D.S."/>
            <person name="Henrissat B."/>
            <person name="Burton K.S."/>
            <person name="Kerrigan R.W."/>
            <person name="Challen M.P."/>
            <person name="Grigoriev I.V."/>
            <person name="Martin F."/>
        </authorList>
    </citation>
    <scope>NUCLEOTIDE SEQUENCE [LARGE SCALE GENOMIC DNA]</scope>
    <source>
        <strain evidence="3">JB137-S8 / ATCC MYA-4627 / FGSC 10392</strain>
    </source>
</reference>
<dbReference type="KEGG" id="abp:AGABI1DRAFT116532"/>
<dbReference type="AlphaFoldDB" id="K5WIR5"/>
<dbReference type="GeneID" id="18825144"/>